<reference evidence="1" key="1">
    <citation type="submission" date="2023-08" db="EMBL/GenBank/DDBJ databases">
        <authorList>
            <person name="Messyasz A."/>
            <person name="Mannisto M.K."/>
            <person name="Kerkhof L.J."/>
            <person name="Haggblom M."/>
        </authorList>
    </citation>
    <scope>NUCLEOTIDE SEQUENCE</scope>
    <source>
        <strain evidence="1">M8UP39</strain>
    </source>
</reference>
<reference evidence="1" key="2">
    <citation type="journal article" date="2024" name="Environ. Microbiol.">
        <title>Genome analysis and description of Tunturibacter gen. nov. expands the diversity of Terriglobia in tundra soils.</title>
        <authorList>
            <person name="Messyasz A."/>
            <person name="Mannisto M.K."/>
            <person name="Kerkhof L.J."/>
            <person name="Haggblom M.M."/>
        </authorList>
    </citation>
    <scope>NUCLEOTIDE SEQUENCE</scope>
    <source>
        <strain evidence="1">M8UP39</strain>
    </source>
</reference>
<gene>
    <name evidence="1" type="ORF">RBB81_01050</name>
</gene>
<sequence length="142" mass="15821">MPELFIRIPKLEAVYRTEFAYMGDEEPGQYSVFGSILIPALTAAMENGDLEMILPICAFLEDVSTAARHDGVLETLLKVEVAEWLGWAANEERLAPWLGTETKRICNYVPGLATQRLQLRSEEKANTITARIAAAIKSLNPR</sequence>
<name>A0AAU7Z1W6_9BACT</name>
<proteinExistence type="predicted"/>
<accession>A0AAU7Z1W6</accession>
<evidence type="ECO:0000313" key="1">
    <source>
        <dbReference type="EMBL" id="XCB22536.1"/>
    </source>
</evidence>
<protein>
    <submittedName>
        <fullName evidence="1">Uncharacterized protein</fullName>
    </submittedName>
</protein>
<dbReference type="AlphaFoldDB" id="A0AAU7Z1W6"/>
<dbReference type="RefSeq" id="WP_353072398.1">
    <property type="nucleotide sequence ID" value="NZ_CP132938.1"/>
</dbReference>
<dbReference type="EMBL" id="CP132938">
    <property type="protein sequence ID" value="XCB22536.1"/>
    <property type="molecule type" value="Genomic_DNA"/>
</dbReference>
<organism evidence="1">
    <name type="scientific">Tunturiibacter gelidiferens</name>
    <dbReference type="NCBI Taxonomy" id="3069689"/>
    <lineage>
        <taxon>Bacteria</taxon>
        <taxon>Pseudomonadati</taxon>
        <taxon>Acidobacteriota</taxon>
        <taxon>Terriglobia</taxon>
        <taxon>Terriglobales</taxon>
        <taxon>Acidobacteriaceae</taxon>
        <taxon>Tunturiibacter</taxon>
    </lineage>
</organism>
<dbReference type="KEGG" id="tgi:RBB81_01050"/>